<dbReference type="SUPFAM" id="SSF53098">
    <property type="entry name" value="Ribonuclease H-like"/>
    <property type="match status" value="1"/>
</dbReference>
<protein>
    <recommendedName>
        <fullName evidence="1">Integrase catalytic domain-containing protein</fullName>
    </recommendedName>
</protein>
<dbReference type="Gene3D" id="3.30.420.10">
    <property type="entry name" value="Ribonuclease H-like superfamily/Ribonuclease H"/>
    <property type="match status" value="1"/>
</dbReference>
<sequence length="808" mass="93453">MLTELQFHRYLEEHNLSQDAIDYIARVRSSEPSRMVGTHARTNICSWTYSTKMGQTISSESRKGEKAFVLLAEYDDMVVEIWDQLEPVTIIKTIKTGRRQRYSYTPDFLLLKNDGPCVVEVKMEEEVLEKIQCNPSDWIKNSDGSYQHLPAKEAFGKAGLHFIVYAVPSSPGFKVLNIENLIRNRSYESRSLSTSELDRVFDESFCWSLYELRKRLKLECYSEILKAIDREELFFDWDRQLISEPKGCFLVRHKAHLEFVSDFKGVGVYEQSDSISVNAARCPTEKQAEAAIAKIERIRSGEAGRSVRRWKAQIKEGEARGVSAFEALIPRWLYSGNRRTRLTHSQESCLKKFLLEGSTLYDNESRFKSTYRLYIEYRSYVKDIDQAFTPVSKKTFTKALERIAPEKLAKLKGGRRAENAASAPSNPLDRQLKADIAWQRVAIDHFLAKIYLVYFDGDYPYVMRPWVTVMLDLATSSVLAFCVSFKAPSRVSVARVMRECVRRHGKLPREIIVDRGADFRSVYFYALVAHNMIELVLRPASHSRYGAEVERLIGEFKTQWLSQRPGNLTDYKNARSFDGESKPDKFAVMSAYDFYCEFERFVQWRSFNPRGIISESPAKALARHEKEFPFMAIPQELNEEYMVASSVDQGKYKVDYARGIHIDPMWYYNPELRQYQGQKKSLECRKDPDNPHVIYVLVGREWIQCQTSSINRFSSLDPVSQRVESLLVTESYNDKKLIKQQADEELVGILREMTEKSEDRRSMILEVSSDESDKMDSGEGQSIFDALKGAEVSQLATEDWEVKHVWDD</sequence>
<feature type="domain" description="Integrase catalytic" evidence="1">
    <location>
        <begin position="423"/>
        <end position="625"/>
    </location>
</feature>
<dbReference type="RefSeq" id="WP_253968349.1">
    <property type="nucleotide sequence ID" value="NZ_JAMFTH010000004.1"/>
</dbReference>
<evidence type="ECO:0000259" key="1">
    <source>
        <dbReference type="PROSITE" id="PS50994"/>
    </source>
</evidence>
<dbReference type="GO" id="GO:0015074">
    <property type="term" value="P:DNA integration"/>
    <property type="evidence" value="ECO:0007669"/>
    <property type="project" value="InterPro"/>
</dbReference>
<reference evidence="2" key="1">
    <citation type="submission" date="2022-05" db="EMBL/GenBank/DDBJ databases">
        <authorList>
            <person name="Sun H.-N."/>
        </authorList>
    </citation>
    <scope>NUCLEOTIDE SEQUENCE</scope>
    <source>
        <strain evidence="2">HB14</strain>
    </source>
</reference>
<dbReference type="InterPro" id="IPR036397">
    <property type="entry name" value="RNaseH_sf"/>
</dbReference>
<dbReference type="AlphaFoldDB" id="A0A9X2I5Y6"/>
<evidence type="ECO:0000313" key="3">
    <source>
        <dbReference type="Proteomes" id="UP001139319"/>
    </source>
</evidence>
<dbReference type="InterPro" id="IPR001584">
    <property type="entry name" value="Integrase_cat-core"/>
</dbReference>
<proteinExistence type="predicted"/>
<gene>
    <name evidence="2" type="ORF">M6D89_12155</name>
</gene>
<dbReference type="EMBL" id="JAMFTH010000004">
    <property type="protein sequence ID" value="MCP8900052.1"/>
    <property type="molecule type" value="Genomic_DNA"/>
</dbReference>
<organism evidence="2 3">
    <name type="scientific">Gilvimarinus xylanilyticus</name>
    <dbReference type="NCBI Taxonomy" id="2944139"/>
    <lineage>
        <taxon>Bacteria</taxon>
        <taxon>Pseudomonadati</taxon>
        <taxon>Pseudomonadota</taxon>
        <taxon>Gammaproteobacteria</taxon>
        <taxon>Cellvibrionales</taxon>
        <taxon>Cellvibrionaceae</taxon>
        <taxon>Gilvimarinus</taxon>
    </lineage>
</organism>
<comment type="caution">
    <text evidence="2">The sequence shown here is derived from an EMBL/GenBank/DDBJ whole genome shotgun (WGS) entry which is preliminary data.</text>
</comment>
<dbReference type="InterPro" id="IPR012337">
    <property type="entry name" value="RNaseH-like_sf"/>
</dbReference>
<name>A0A9X2I5Y6_9GAMM</name>
<dbReference type="Proteomes" id="UP001139319">
    <property type="component" value="Unassembled WGS sequence"/>
</dbReference>
<dbReference type="PROSITE" id="PS50994">
    <property type="entry name" value="INTEGRASE"/>
    <property type="match status" value="1"/>
</dbReference>
<dbReference type="GO" id="GO:0003676">
    <property type="term" value="F:nucleic acid binding"/>
    <property type="evidence" value="ECO:0007669"/>
    <property type="project" value="InterPro"/>
</dbReference>
<accession>A0A9X2I5Y6</accession>
<keyword evidence="3" id="KW-1185">Reference proteome</keyword>
<evidence type="ECO:0000313" key="2">
    <source>
        <dbReference type="EMBL" id="MCP8900052.1"/>
    </source>
</evidence>
<reference evidence="2" key="2">
    <citation type="submission" date="2023-01" db="EMBL/GenBank/DDBJ databases">
        <title>Gilvimarinus xylanilyticus HB14 isolated from Caulerpa lentillifera aquaculture base in Hainan, China.</title>
        <authorList>
            <person name="Zhang Y.-J."/>
        </authorList>
    </citation>
    <scope>NUCLEOTIDE SEQUENCE</scope>
    <source>
        <strain evidence="2">HB14</strain>
    </source>
</reference>